<proteinExistence type="predicted"/>
<evidence type="ECO:0000256" key="1">
    <source>
        <dbReference type="SAM" id="MobiDB-lite"/>
    </source>
</evidence>
<dbReference type="Proteomes" id="UP000716291">
    <property type="component" value="Unassembled WGS sequence"/>
</dbReference>
<sequence>MPCVTAADRIAEELFRRGNGRIECGRFGGLREEVRALCLRRLRRGQCSDCGDQQRKNGTAMHGHGASPGTQRQVGARPAPLGSRPRWVDQKR</sequence>
<organism evidence="2 3">
    <name type="scientific">Rhizopus oryzae</name>
    <name type="common">Mucormycosis agent</name>
    <name type="synonym">Rhizopus arrhizus var. delemar</name>
    <dbReference type="NCBI Taxonomy" id="64495"/>
    <lineage>
        <taxon>Eukaryota</taxon>
        <taxon>Fungi</taxon>
        <taxon>Fungi incertae sedis</taxon>
        <taxon>Mucoromycota</taxon>
        <taxon>Mucoromycotina</taxon>
        <taxon>Mucoromycetes</taxon>
        <taxon>Mucorales</taxon>
        <taxon>Mucorineae</taxon>
        <taxon>Rhizopodaceae</taxon>
        <taxon>Rhizopus</taxon>
    </lineage>
</organism>
<gene>
    <name evidence="2" type="ORF">G6F64_015487</name>
</gene>
<evidence type="ECO:0000313" key="3">
    <source>
        <dbReference type="Proteomes" id="UP000716291"/>
    </source>
</evidence>
<comment type="caution">
    <text evidence="2">The sequence shown here is derived from an EMBL/GenBank/DDBJ whole genome shotgun (WGS) entry which is preliminary data.</text>
</comment>
<dbReference type="EMBL" id="JAANQT010014690">
    <property type="protein sequence ID" value="KAG1272620.1"/>
    <property type="molecule type" value="Genomic_DNA"/>
</dbReference>
<reference evidence="2" key="1">
    <citation type="journal article" date="2020" name="Microb. Genom.">
        <title>Genetic diversity of clinical and environmental Mucorales isolates obtained from an investigation of mucormycosis cases among solid organ transplant recipients.</title>
        <authorList>
            <person name="Nguyen M.H."/>
            <person name="Kaul D."/>
            <person name="Muto C."/>
            <person name="Cheng S.J."/>
            <person name="Richter R.A."/>
            <person name="Bruno V.M."/>
            <person name="Liu G."/>
            <person name="Beyhan S."/>
            <person name="Sundermann A.J."/>
            <person name="Mounaud S."/>
            <person name="Pasculle A.W."/>
            <person name="Nierman W.C."/>
            <person name="Driscoll E."/>
            <person name="Cumbie R."/>
            <person name="Clancy C.J."/>
            <person name="Dupont C.L."/>
        </authorList>
    </citation>
    <scope>NUCLEOTIDE SEQUENCE</scope>
    <source>
        <strain evidence="2">GL11</strain>
    </source>
</reference>
<name>A0A9P6WR99_RHIOR</name>
<keyword evidence="3" id="KW-1185">Reference proteome</keyword>
<feature type="region of interest" description="Disordered" evidence="1">
    <location>
        <begin position="47"/>
        <end position="92"/>
    </location>
</feature>
<accession>A0A9P6WR99</accession>
<protein>
    <submittedName>
        <fullName evidence="2">Uncharacterized protein</fullName>
    </submittedName>
</protein>
<evidence type="ECO:0000313" key="2">
    <source>
        <dbReference type="EMBL" id="KAG1272620.1"/>
    </source>
</evidence>
<dbReference type="AlphaFoldDB" id="A0A9P6WR99"/>